<dbReference type="Proteomes" id="UP001139104">
    <property type="component" value="Unassembled WGS sequence"/>
</dbReference>
<keyword evidence="1" id="KW-0472">Membrane</keyword>
<proteinExistence type="predicted"/>
<keyword evidence="1" id="KW-1133">Transmembrane helix</keyword>
<dbReference type="RefSeq" id="WP_243067145.1">
    <property type="nucleotide sequence ID" value="NZ_JAIVFK010000019.1"/>
</dbReference>
<accession>A0ABS9Z6W4</accession>
<keyword evidence="3" id="KW-1185">Reference proteome</keyword>
<gene>
    <name evidence="2" type="ORF">K2U94_10445</name>
</gene>
<name>A0ABS9Z6W4_9HYPH</name>
<evidence type="ECO:0000256" key="1">
    <source>
        <dbReference type="SAM" id="Phobius"/>
    </source>
</evidence>
<feature type="transmembrane region" description="Helical" evidence="1">
    <location>
        <begin position="42"/>
        <end position="60"/>
    </location>
</feature>
<reference evidence="2" key="1">
    <citation type="journal article" date="2022" name="ISME J.">
        <title>Identification of active gaseous-alkane degraders at natural gas seeps.</title>
        <authorList>
            <person name="Farhan Ul Haque M."/>
            <person name="Hernandez M."/>
            <person name="Crombie A.T."/>
            <person name="Murrell J.C."/>
        </authorList>
    </citation>
    <scope>NUCLEOTIDE SEQUENCE</scope>
    <source>
        <strain evidence="2">PC2</strain>
    </source>
</reference>
<evidence type="ECO:0000313" key="3">
    <source>
        <dbReference type="Proteomes" id="UP001139104"/>
    </source>
</evidence>
<organism evidence="2 3">
    <name type="scientific">Candidatus Rhodoblastus alkanivorans</name>
    <dbReference type="NCBI Taxonomy" id="2954117"/>
    <lineage>
        <taxon>Bacteria</taxon>
        <taxon>Pseudomonadati</taxon>
        <taxon>Pseudomonadota</taxon>
        <taxon>Alphaproteobacteria</taxon>
        <taxon>Hyphomicrobiales</taxon>
        <taxon>Rhodoblastaceae</taxon>
        <taxon>Rhodoblastus</taxon>
    </lineage>
</organism>
<keyword evidence="1" id="KW-0812">Transmembrane</keyword>
<evidence type="ECO:0000313" key="2">
    <source>
        <dbReference type="EMBL" id="MCI4683181.1"/>
    </source>
</evidence>
<sequence length="75" mass="8149">MANLGFSMDTDFKARPDRRHRVGTGVPNVESLIMDAPRRAPIEIYIGLAVIGAAIATMLFPDRAALLLSQLKALL</sequence>
<comment type="caution">
    <text evidence="2">The sequence shown here is derived from an EMBL/GenBank/DDBJ whole genome shotgun (WGS) entry which is preliminary data.</text>
</comment>
<protein>
    <submittedName>
        <fullName evidence="2">Uncharacterized protein</fullName>
    </submittedName>
</protein>
<dbReference type="EMBL" id="JAIVFP010000001">
    <property type="protein sequence ID" value="MCI4683181.1"/>
    <property type="molecule type" value="Genomic_DNA"/>
</dbReference>